<sequence length="348" mass="39642">MSSSAAAVEQPPKSPSPVAEQGPVQAELPTEAIEFDDDSNDSSYGDSVESDTTSITSSVYNYQYENGRRYHNFRQGKYTLPNDDQEQDRLDMYAHVWNMILDGALHKAPLENPQKVLDVGTGTGIWAIDFADMYPEAEVIGTDLSPIQPSWVPPNVKFEVDDCEDEWLWERNSFDYIHVRMINGAIKKWKPFFQNIYDHLKPGAWLELQEGCADSWHSEDSTYTPEGRFGTYARLVFEGSAKMGQPQIHVSEMASLMQEVGFVDVRHIKYRLPAGTWPKNKKQKELGRWANAVFEPSVEAYGLAIFTRVLGMSEKEAREICRGALEDLRDPKIHMIFYLEVVFGRKPE</sequence>
<feature type="region of interest" description="Disordered" evidence="1">
    <location>
        <begin position="1"/>
        <end position="52"/>
    </location>
</feature>
<protein>
    <submittedName>
        <fullName evidence="2">S-adenosyl-L-methionine-dependent methyltransferase</fullName>
    </submittedName>
</protein>
<keyword evidence="2" id="KW-0489">Methyltransferase</keyword>
<dbReference type="STRING" id="1160509.A0A3N4HKB6"/>
<dbReference type="InterPro" id="IPR029063">
    <property type="entry name" value="SAM-dependent_MTases_sf"/>
</dbReference>
<dbReference type="GO" id="GO:0032259">
    <property type="term" value="P:methylation"/>
    <property type="evidence" value="ECO:0007669"/>
    <property type="project" value="UniProtKB-KW"/>
</dbReference>
<evidence type="ECO:0000313" key="3">
    <source>
        <dbReference type="Proteomes" id="UP000275078"/>
    </source>
</evidence>
<proteinExistence type="predicted"/>
<organism evidence="2 3">
    <name type="scientific">Ascobolus immersus RN42</name>
    <dbReference type="NCBI Taxonomy" id="1160509"/>
    <lineage>
        <taxon>Eukaryota</taxon>
        <taxon>Fungi</taxon>
        <taxon>Dikarya</taxon>
        <taxon>Ascomycota</taxon>
        <taxon>Pezizomycotina</taxon>
        <taxon>Pezizomycetes</taxon>
        <taxon>Pezizales</taxon>
        <taxon>Ascobolaceae</taxon>
        <taxon>Ascobolus</taxon>
    </lineage>
</organism>
<dbReference type="OrthoDB" id="2013972at2759"/>
<accession>A0A3N4HKB6</accession>
<reference evidence="2 3" key="1">
    <citation type="journal article" date="2018" name="Nat. Ecol. Evol.">
        <title>Pezizomycetes genomes reveal the molecular basis of ectomycorrhizal truffle lifestyle.</title>
        <authorList>
            <person name="Murat C."/>
            <person name="Payen T."/>
            <person name="Noel B."/>
            <person name="Kuo A."/>
            <person name="Morin E."/>
            <person name="Chen J."/>
            <person name="Kohler A."/>
            <person name="Krizsan K."/>
            <person name="Balestrini R."/>
            <person name="Da Silva C."/>
            <person name="Montanini B."/>
            <person name="Hainaut M."/>
            <person name="Levati E."/>
            <person name="Barry K.W."/>
            <person name="Belfiori B."/>
            <person name="Cichocki N."/>
            <person name="Clum A."/>
            <person name="Dockter R.B."/>
            <person name="Fauchery L."/>
            <person name="Guy J."/>
            <person name="Iotti M."/>
            <person name="Le Tacon F."/>
            <person name="Lindquist E.A."/>
            <person name="Lipzen A."/>
            <person name="Malagnac F."/>
            <person name="Mello A."/>
            <person name="Molinier V."/>
            <person name="Miyauchi S."/>
            <person name="Poulain J."/>
            <person name="Riccioni C."/>
            <person name="Rubini A."/>
            <person name="Sitrit Y."/>
            <person name="Splivallo R."/>
            <person name="Traeger S."/>
            <person name="Wang M."/>
            <person name="Zifcakova L."/>
            <person name="Wipf D."/>
            <person name="Zambonelli A."/>
            <person name="Paolocci F."/>
            <person name="Nowrousian M."/>
            <person name="Ottonello S."/>
            <person name="Baldrian P."/>
            <person name="Spatafora J.W."/>
            <person name="Henrissat B."/>
            <person name="Nagy L.G."/>
            <person name="Aury J.M."/>
            <person name="Wincker P."/>
            <person name="Grigoriev I.V."/>
            <person name="Bonfante P."/>
            <person name="Martin F.M."/>
        </authorList>
    </citation>
    <scope>NUCLEOTIDE SEQUENCE [LARGE SCALE GENOMIC DNA]</scope>
    <source>
        <strain evidence="2 3">RN42</strain>
    </source>
</reference>
<dbReference type="GO" id="GO:0008168">
    <property type="term" value="F:methyltransferase activity"/>
    <property type="evidence" value="ECO:0007669"/>
    <property type="project" value="UniProtKB-KW"/>
</dbReference>
<dbReference type="Gene3D" id="3.40.50.150">
    <property type="entry name" value="Vaccinia Virus protein VP39"/>
    <property type="match status" value="1"/>
</dbReference>
<dbReference type="Pfam" id="PF13489">
    <property type="entry name" value="Methyltransf_23"/>
    <property type="match status" value="1"/>
</dbReference>
<gene>
    <name evidence="2" type="ORF">BJ508DRAFT_215501</name>
</gene>
<dbReference type="Proteomes" id="UP000275078">
    <property type="component" value="Unassembled WGS sequence"/>
</dbReference>
<dbReference type="PANTHER" id="PTHR43591:SF24">
    <property type="entry name" value="2-METHOXY-6-POLYPRENYL-1,4-BENZOQUINOL METHYLASE, MITOCHONDRIAL"/>
    <property type="match status" value="1"/>
</dbReference>
<name>A0A3N4HKB6_ASCIM</name>
<evidence type="ECO:0000256" key="1">
    <source>
        <dbReference type="SAM" id="MobiDB-lite"/>
    </source>
</evidence>
<evidence type="ECO:0000313" key="2">
    <source>
        <dbReference type="EMBL" id="RPA74305.1"/>
    </source>
</evidence>
<keyword evidence="3" id="KW-1185">Reference proteome</keyword>
<dbReference type="EMBL" id="ML119794">
    <property type="protein sequence ID" value="RPA74305.1"/>
    <property type="molecule type" value="Genomic_DNA"/>
</dbReference>
<keyword evidence="2" id="KW-0808">Transferase</keyword>
<dbReference type="AlphaFoldDB" id="A0A3N4HKB6"/>
<dbReference type="PANTHER" id="PTHR43591">
    <property type="entry name" value="METHYLTRANSFERASE"/>
    <property type="match status" value="1"/>
</dbReference>
<dbReference type="SUPFAM" id="SSF53335">
    <property type="entry name" value="S-adenosyl-L-methionine-dependent methyltransferases"/>
    <property type="match status" value="1"/>
</dbReference>
<dbReference type="CDD" id="cd02440">
    <property type="entry name" value="AdoMet_MTases"/>
    <property type="match status" value="1"/>
</dbReference>